<accession>A0A9J5YKF6</accession>
<evidence type="ECO:0000313" key="2">
    <source>
        <dbReference type="Proteomes" id="UP000824120"/>
    </source>
</evidence>
<organism evidence="1 2">
    <name type="scientific">Solanum commersonii</name>
    <name type="common">Commerson's wild potato</name>
    <name type="synonym">Commerson's nightshade</name>
    <dbReference type="NCBI Taxonomy" id="4109"/>
    <lineage>
        <taxon>Eukaryota</taxon>
        <taxon>Viridiplantae</taxon>
        <taxon>Streptophyta</taxon>
        <taxon>Embryophyta</taxon>
        <taxon>Tracheophyta</taxon>
        <taxon>Spermatophyta</taxon>
        <taxon>Magnoliopsida</taxon>
        <taxon>eudicotyledons</taxon>
        <taxon>Gunneridae</taxon>
        <taxon>Pentapetalae</taxon>
        <taxon>asterids</taxon>
        <taxon>lamiids</taxon>
        <taxon>Solanales</taxon>
        <taxon>Solanaceae</taxon>
        <taxon>Solanoideae</taxon>
        <taxon>Solaneae</taxon>
        <taxon>Solanum</taxon>
    </lineage>
</organism>
<evidence type="ECO:0000313" key="1">
    <source>
        <dbReference type="EMBL" id="KAG5599652.1"/>
    </source>
</evidence>
<dbReference type="AlphaFoldDB" id="A0A9J5YKF6"/>
<proteinExistence type="predicted"/>
<name>A0A9J5YKF6_SOLCO</name>
<dbReference type="PANTHER" id="PTHR32108:SF9">
    <property type="entry name" value="REVERSE TRANSCRIPTASE RNASE H-LIKE DOMAIN-CONTAINING PROTEIN"/>
    <property type="match status" value="1"/>
</dbReference>
<protein>
    <submittedName>
        <fullName evidence="1">Uncharacterized protein</fullName>
    </submittedName>
</protein>
<keyword evidence="2" id="KW-1185">Reference proteome</keyword>
<sequence length="451" mass="51234">MSTCKLADSQYNLLSKGKMNDKDEFDAATNIMIPIENLEVQDLAKLSATTFPTFKTPIYFRKANLPSSDLPNQPKQTQHIPTHGQVPPTSPIIVRTMPDLSNRNPTIPTMKQILWEHVATPYESHVPPVYVAGAPTFTTPVVVNVPYEQVEPYNRVPLAALKRKERMFQLSLTNKEDHPIDTPTIPKLFHILVPIHQKRPAYAPRPRPNIEARNYRAYTPIVELYAQLFERLRKMGVLQPVEGKLPDPIPRNFDGNKRCVYHSGVQGHDTKDYYGLKNQIESLIRRGVIKCTPMPPNVNNNPLPNHENWEVNIVTLDDEYEDLDYPNMDEADTMTSSAYQRVGLNHFAHFGNHASCKAEASERHQHTQIYEPTLGRFHHGSSKTIFILEKALIPNQAGNDDIIKGIGNLFVAMVGEKEEINLSKLTICDVEPREILQNWTISPSLFQLESL</sequence>
<gene>
    <name evidence="1" type="ORF">H5410_031022</name>
</gene>
<dbReference type="Proteomes" id="UP000824120">
    <property type="component" value="Chromosome 6"/>
</dbReference>
<dbReference type="OrthoDB" id="1740536at2759"/>
<dbReference type="PANTHER" id="PTHR32108">
    <property type="entry name" value="DNA-DIRECTED RNA POLYMERASE SUBUNIT ALPHA"/>
    <property type="match status" value="1"/>
</dbReference>
<reference evidence="1 2" key="1">
    <citation type="submission" date="2020-09" db="EMBL/GenBank/DDBJ databases">
        <title>De no assembly of potato wild relative species, Solanum commersonii.</title>
        <authorList>
            <person name="Cho K."/>
        </authorList>
    </citation>
    <scope>NUCLEOTIDE SEQUENCE [LARGE SCALE GENOMIC DNA]</scope>
    <source>
        <strain evidence="1">LZ3.2</strain>
        <tissue evidence="1">Leaf</tissue>
    </source>
</reference>
<dbReference type="EMBL" id="JACXVP010000006">
    <property type="protein sequence ID" value="KAG5599652.1"/>
    <property type="molecule type" value="Genomic_DNA"/>
</dbReference>
<comment type="caution">
    <text evidence="1">The sequence shown here is derived from an EMBL/GenBank/DDBJ whole genome shotgun (WGS) entry which is preliminary data.</text>
</comment>